<evidence type="ECO:0000313" key="7">
    <source>
        <dbReference type="Proteomes" id="UP001432062"/>
    </source>
</evidence>
<evidence type="ECO:0000256" key="3">
    <source>
        <dbReference type="ARBA" id="ARBA00022801"/>
    </source>
</evidence>
<evidence type="ECO:0000256" key="1">
    <source>
        <dbReference type="ARBA" id="ARBA00010088"/>
    </source>
</evidence>
<gene>
    <name evidence="6" type="ORF">OG563_11095</name>
</gene>
<dbReference type="Gene3D" id="3.40.50.1820">
    <property type="entry name" value="alpha/beta hydrolase"/>
    <property type="match status" value="1"/>
</dbReference>
<dbReference type="InterPro" id="IPR016292">
    <property type="entry name" value="Epoxide_hydrolase"/>
</dbReference>
<feature type="domain" description="Epoxide hydrolase N-terminal" evidence="5">
    <location>
        <begin position="23"/>
        <end position="128"/>
    </location>
</feature>
<feature type="region of interest" description="Disordered" evidence="4">
    <location>
        <begin position="1"/>
        <end position="20"/>
    </location>
</feature>
<evidence type="ECO:0000259" key="5">
    <source>
        <dbReference type="Pfam" id="PF06441"/>
    </source>
</evidence>
<dbReference type="InterPro" id="IPR000639">
    <property type="entry name" value="Epox_hydrolase-like"/>
</dbReference>
<proteinExistence type="inferred from homology"/>
<evidence type="ECO:0000256" key="2">
    <source>
        <dbReference type="ARBA" id="ARBA00022797"/>
    </source>
</evidence>
<dbReference type="PANTHER" id="PTHR21661:SF35">
    <property type="entry name" value="EPOXIDE HYDROLASE"/>
    <property type="match status" value="1"/>
</dbReference>
<dbReference type="EMBL" id="CP109441">
    <property type="protein sequence ID" value="WUV48682.1"/>
    <property type="molecule type" value="Genomic_DNA"/>
</dbReference>
<evidence type="ECO:0000256" key="4">
    <source>
        <dbReference type="SAM" id="MobiDB-lite"/>
    </source>
</evidence>
<dbReference type="InterPro" id="IPR029058">
    <property type="entry name" value="AB_hydrolase_fold"/>
</dbReference>
<dbReference type="GO" id="GO:0016787">
    <property type="term" value="F:hydrolase activity"/>
    <property type="evidence" value="ECO:0007669"/>
    <property type="project" value="UniProtKB-KW"/>
</dbReference>
<accession>A0ABZ1Z3J8</accession>
<dbReference type="Pfam" id="PF06441">
    <property type="entry name" value="EHN"/>
    <property type="match status" value="1"/>
</dbReference>
<evidence type="ECO:0000313" key="6">
    <source>
        <dbReference type="EMBL" id="WUV48682.1"/>
    </source>
</evidence>
<keyword evidence="2" id="KW-0058">Aromatic hydrocarbons catabolism</keyword>
<dbReference type="Proteomes" id="UP001432062">
    <property type="component" value="Chromosome"/>
</dbReference>
<comment type="similarity">
    <text evidence="1">Belongs to the peptidase S33 family.</text>
</comment>
<organism evidence="6 7">
    <name type="scientific">Nocardia vinacea</name>
    <dbReference type="NCBI Taxonomy" id="96468"/>
    <lineage>
        <taxon>Bacteria</taxon>
        <taxon>Bacillati</taxon>
        <taxon>Actinomycetota</taxon>
        <taxon>Actinomycetes</taxon>
        <taxon>Mycobacteriales</taxon>
        <taxon>Nocardiaceae</taxon>
        <taxon>Nocardia</taxon>
    </lineage>
</organism>
<name>A0ABZ1Z3J8_9NOCA</name>
<dbReference type="InterPro" id="IPR010497">
    <property type="entry name" value="Epoxide_hydro_N"/>
</dbReference>
<dbReference type="PIRSF" id="PIRSF001112">
    <property type="entry name" value="Epoxide_hydrolase"/>
    <property type="match status" value="1"/>
</dbReference>
<keyword evidence="3 6" id="KW-0378">Hydrolase</keyword>
<keyword evidence="7" id="KW-1185">Reference proteome</keyword>
<reference evidence="6" key="1">
    <citation type="submission" date="2022-10" db="EMBL/GenBank/DDBJ databases">
        <title>The complete genomes of actinobacterial strains from the NBC collection.</title>
        <authorList>
            <person name="Joergensen T.S."/>
            <person name="Alvarez Arevalo M."/>
            <person name="Sterndorff E.B."/>
            <person name="Faurdal D."/>
            <person name="Vuksanovic O."/>
            <person name="Mourched A.-S."/>
            <person name="Charusanti P."/>
            <person name="Shaw S."/>
            <person name="Blin K."/>
            <person name="Weber T."/>
        </authorList>
    </citation>
    <scope>NUCLEOTIDE SEQUENCE</scope>
    <source>
        <strain evidence="6">NBC_01482</strain>
    </source>
</reference>
<protein>
    <submittedName>
        <fullName evidence="6">Epoxide hydrolase 1</fullName>
    </submittedName>
</protein>
<dbReference type="SUPFAM" id="SSF53474">
    <property type="entry name" value="alpha/beta-Hydrolases"/>
    <property type="match status" value="1"/>
</dbReference>
<dbReference type="PRINTS" id="PR00412">
    <property type="entry name" value="EPOXHYDRLASE"/>
</dbReference>
<dbReference type="PANTHER" id="PTHR21661">
    <property type="entry name" value="EPOXIDE HYDROLASE 1-RELATED"/>
    <property type="match status" value="1"/>
</dbReference>
<sequence>MNTASRSDSMRGGGRETGGLNEIRPFRIDIPQADIDDLIDRLVRTRWSAQLPGKGWERGVPVDYLRELAEYWRTGFDWRAQEAALNEFPQFITEIDGLDVHFLHVRSPEPDALPLILTHGWPNSFVEFTKTIGLLTDPRAHGLDPAQAFHVVVPSVPGFAFSEGPKETGMTVRRVAEMWVELMDRLGYQRYGTQGGDLGAYVAPEIALIAPDRVVGVHIDGGIGMPTEADVPTMTPEERAEWDQMQGWMSGGVNHHVLLRAAPQTFAHAWTDSPVGLLAWLMQKFNEFTPLAELAEDVMDRDHLLTNISLYWFTNTAGTSSWPMYNGLGDGGFVWPTGQKAVPTGVYAGGSALMLRLAERDNTIAHWPEGNTGNHFVPMELPDMHVADIRAFFGKVA</sequence>